<feature type="region of interest" description="Disordered" evidence="1">
    <location>
        <begin position="579"/>
        <end position="618"/>
    </location>
</feature>
<gene>
    <name evidence="3" type="ORF">K431DRAFT_347196</name>
</gene>
<dbReference type="Proteomes" id="UP000799441">
    <property type="component" value="Unassembled WGS sequence"/>
</dbReference>
<evidence type="ECO:0000256" key="1">
    <source>
        <dbReference type="SAM" id="MobiDB-lite"/>
    </source>
</evidence>
<keyword evidence="4" id="KW-1185">Reference proteome</keyword>
<organism evidence="3 4">
    <name type="scientific">Polychaeton citri CBS 116435</name>
    <dbReference type="NCBI Taxonomy" id="1314669"/>
    <lineage>
        <taxon>Eukaryota</taxon>
        <taxon>Fungi</taxon>
        <taxon>Dikarya</taxon>
        <taxon>Ascomycota</taxon>
        <taxon>Pezizomycotina</taxon>
        <taxon>Dothideomycetes</taxon>
        <taxon>Dothideomycetidae</taxon>
        <taxon>Capnodiales</taxon>
        <taxon>Capnodiaceae</taxon>
        <taxon>Polychaeton</taxon>
    </lineage>
</organism>
<feature type="signal peptide" evidence="2">
    <location>
        <begin position="1"/>
        <end position="18"/>
    </location>
</feature>
<feature type="compositionally biased region" description="Low complexity" evidence="1">
    <location>
        <begin position="586"/>
        <end position="617"/>
    </location>
</feature>
<evidence type="ECO:0000256" key="2">
    <source>
        <dbReference type="SAM" id="SignalP"/>
    </source>
</evidence>
<sequence length="792" mass="80754">MFLFRLLSFLSLFLFVRALDVRNGHSRRNDTGFGIGLTVLPPQSPSPASIVGAASSRINYNLTHSPPVVVHPSGGGVVTAPPLVPSGIFLSVSSGAYWNSWCPTNRTHIHIGTGPCDCSNDAGGYYTSPAINATTSNVSSSSTTTTEPSQTSAVITPTASSAANSSSTTSLTLSSTSILSNSSSSIATSAFPTLTANSSGITLGPTAFPSGFLPTGLPGTGTGYWNPWCPSNRTHIHTGTGPCDCSNDDFHSHTTTYNSTFSSALSTTNISTSANVTSTKTSAIVTSASSIALVSSNAASSEFPTLSVNSSGITLGPTAFPSGAFPTGFQGSGTGYWNPWCPNNRTHVHTGTGPCDCAGDNSHPHTPTSSSVILSTASGTNASTATSIQHGGTSSVLLSTTQAANTSSVSNETSSSTTSSLVSSGFPTLSINSSGITHGPTAFPSGAFPTDYHGTGTGYWNPWCPQNRTHVHHGTGPCDCGNDVFPYPTANTSSTLSLPSSSLLLSSNASSSFPTLSANNSGITLGPTAIPSGAVFPTGYHGTGTGFWNPWCPNNRTHVHHGTGPCDCGNDLGQPYPTSRNSSIVAPTAPLSTAPLTSTTSAQSVNSSTATPSSSSTKANLTISFNSTSITAGPTAFPSGGIFPTGFPGPGTGYWNPWCPNNRTHVHHGTGPCDCSDDTGHGYLSTSSRSNTSTILQTTVQLTASSLTTTSKTLISATPLVSANSSTSITIGPTAVPPGVFPTGYPGTGYQGPGTGYWNPWCPSNRTHVHHGTGPCDCSDDKVHSLALSRQS</sequence>
<evidence type="ECO:0000313" key="4">
    <source>
        <dbReference type="Proteomes" id="UP000799441"/>
    </source>
</evidence>
<comment type="caution">
    <text evidence="3">The sequence shown here is derived from an EMBL/GenBank/DDBJ whole genome shotgun (WGS) entry which is preliminary data.</text>
</comment>
<reference evidence="3" key="1">
    <citation type="journal article" date="2020" name="Stud. Mycol.">
        <title>101 Dothideomycetes genomes: a test case for predicting lifestyles and emergence of pathogens.</title>
        <authorList>
            <person name="Haridas S."/>
            <person name="Albert R."/>
            <person name="Binder M."/>
            <person name="Bloem J."/>
            <person name="Labutti K."/>
            <person name="Salamov A."/>
            <person name="Andreopoulos B."/>
            <person name="Baker S."/>
            <person name="Barry K."/>
            <person name="Bills G."/>
            <person name="Bluhm B."/>
            <person name="Cannon C."/>
            <person name="Castanera R."/>
            <person name="Culley D."/>
            <person name="Daum C."/>
            <person name="Ezra D."/>
            <person name="Gonzalez J."/>
            <person name="Henrissat B."/>
            <person name="Kuo A."/>
            <person name="Liang C."/>
            <person name="Lipzen A."/>
            <person name="Lutzoni F."/>
            <person name="Magnuson J."/>
            <person name="Mondo S."/>
            <person name="Nolan M."/>
            <person name="Ohm R."/>
            <person name="Pangilinan J."/>
            <person name="Park H.-J."/>
            <person name="Ramirez L."/>
            <person name="Alfaro M."/>
            <person name="Sun H."/>
            <person name="Tritt A."/>
            <person name="Yoshinaga Y."/>
            <person name="Zwiers L.-H."/>
            <person name="Turgeon B."/>
            <person name="Goodwin S."/>
            <person name="Spatafora J."/>
            <person name="Crous P."/>
            <person name="Grigoriev I."/>
        </authorList>
    </citation>
    <scope>NUCLEOTIDE SEQUENCE</scope>
    <source>
        <strain evidence="3">CBS 116435</strain>
    </source>
</reference>
<dbReference type="AlphaFoldDB" id="A0A9P4Q4D1"/>
<evidence type="ECO:0000313" key="3">
    <source>
        <dbReference type="EMBL" id="KAF2720363.1"/>
    </source>
</evidence>
<keyword evidence="2" id="KW-0732">Signal</keyword>
<feature type="chain" id="PRO_5040198021" evidence="2">
    <location>
        <begin position="19"/>
        <end position="792"/>
    </location>
</feature>
<dbReference type="OrthoDB" id="3969486at2759"/>
<accession>A0A9P4Q4D1</accession>
<proteinExistence type="predicted"/>
<dbReference type="EMBL" id="MU003800">
    <property type="protein sequence ID" value="KAF2720363.1"/>
    <property type="molecule type" value="Genomic_DNA"/>
</dbReference>
<protein>
    <submittedName>
        <fullName evidence="3">Uncharacterized protein</fullName>
    </submittedName>
</protein>
<feature type="region of interest" description="Disordered" evidence="1">
    <location>
        <begin position="135"/>
        <end position="168"/>
    </location>
</feature>
<name>A0A9P4Q4D1_9PEZI</name>